<keyword evidence="3" id="KW-1185">Reference proteome</keyword>
<name>A0ABT8H6Q6_MYCAO</name>
<dbReference type="EMBL" id="JAUHTC010000007">
    <property type="protein sequence ID" value="MDN4516439.1"/>
    <property type="molecule type" value="Genomic_DNA"/>
</dbReference>
<evidence type="ECO:0000256" key="1">
    <source>
        <dbReference type="SAM" id="MobiDB-lite"/>
    </source>
</evidence>
<gene>
    <name evidence="2" type="ORF">QYF68_01180</name>
</gene>
<evidence type="ECO:0000313" key="3">
    <source>
        <dbReference type="Proteomes" id="UP001172687"/>
    </source>
</evidence>
<organism evidence="2 3">
    <name type="scientific">Mycolicibacterium austroafricanum</name>
    <name type="common">Mycobacterium austroafricanum</name>
    <dbReference type="NCBI Taxonomy" id="39687"/>
    <lineage>
        <taxon>Bacteria</taxon>
        <taxon>Bacillati</taxon>
        <taxon>Actinomycetota</taxon>
        <taxon>Actinomycetes</taxon>
        <taxon>Mycobacteriales</taxon>
        <taxon>Mycobacteriaceae</taxon>
        <taxon>Mycolicibacterium</taxon>
    </lineage>
</organism>
<dbReference type="Proteomes" id="UP001172687">
    <property type="component" value="Unassembled WGS sequence"/>
</dbReference>
<sequence length="356" mass="38233">MLPSPPRQWPHPGRLNIPGYPANGPTEKWSVRVAVLLVLTLVTVVTHQGMPHDAGPPPPATPVPSVGPPVDASQIASAEDEDPVSIVTDDPTCPEWEPITAALNTALGNGWHQRDPSVPQTEWTDDQHTQYRAVAVAMRAAADKSVALAKQTPHRVMRELYEQAIAYWRAYADSVDDYRPSADHLAGAATSAAESIQSICAAIDFGAAGARAALVLPGPPPVPEGPLADPGRPPRFITGPSAFCSEWVTMVNEYGTATREWRDRHDPNLPASQSPPDLRELNAKAATVMQQNADRTQLLGLLSGNLTAADFAALSSHYRRAYAMALPSYGLPDTHLDDAASRLQSLTDHACRAVRK</sequence>
<reference evidence="2" key="1">
    <citation type="submission" date="2023-07" db="EMBL/GenBank/DDBJ databases">
        <title>Degradation of tert-butanol by M. austroafricanum TBA100.</title>
        <authorList>
            <person name="Helbich S."/>
            <person name="Vainshtein Y."/>
        </authorList>
    </citation>
    <scope>NUCLEOTIDE SEQUENCE</scope>
    <source>
        <strain evidence="2">TBA100</strain>
    </source>
</reference>
<evidence type="ECO:0000313" key="2">
    <source>
        <dbReference type="EMBL" id="MDN4516439.1"/>
    </source>
</evidence>
<comment type="caution">
    <text evidence="2">The sequence shown here is derived from an EMBL/GenBank/DDBJ whole genome shotgun (WGS) entry which is preliminary data.</text>
</comment>
<proteinExistence type="predicted"/>
<dbReference type="RefSeq" id="WP_036368686.1">
    <property type="nucleotide sequence ID" value="NZ_CP070380.1"/>
</dbReference>
<accession>A0ABT8H6Q6</accession>
<feature type="region of interest" description="Disordered" evidence="1">
    <location>
        <begin position="49"/>
        <end position="88"/>
    </location>
</feature>
<feature type="compositionally biased region" description="Pro residues" evidence="1">
    <location>
        <begin position="54"/>
        <end position="67"/>
    </location>
</feature>
<protein>
    <submittedName>
        <fullName evidence="2">Uncharacterized protein</fullName>
    </submittedName>
</protein>